<dbReference type="EMBL" id="JAIWYP010000003">
    <property type="protein sequence ID" value="KAH3844042.1"/>
    <property type="molecule type" value="Genomic_DNA"/>
</dbReference>
<sequence length="103" mass="11373">MIPMAFSKCFVPTRLAVVTLSDATSIPIAKPITQDDKINRFMPGTSTAHRIPIPSRTQAMIGTPRVVMPVIFIMKPGLNRPRPPHRLSAIRPKEASFLVEPLS</sequence>
<name>A0A9D4KQ86_DREPO</name>
<reference evidence="1" key="2">
    <citation type="submission" date="2020-11" db="EMBL/GenBank/DDBJ databases">
        <authorList>
            <person name="McCartney M.A."/>
            <person name="Auch B."/>
            <person name="Kono T."/>
            <person name="Mallez S."/>
            <person name="Becker A."/>
            <person name="Gohl D.M."/>
            <person name="Silverstein K.A.T."/>
            <person name="Koren S."/>
            <person name="Bechman K.B."/>
            <person name="Herman A."/>
            <person name="Abrahante J.E."/>
            <person name="Garbe J."/>
        </authorList>
    </citation>
    <scope>NUCLEOTIDE SEQUENCE</scope>
    <source>
        <strain evidence="1">Duluth1</strain>
        <tissue evidence="1">Whole animal</tissue>
    </source>
</reference>
<protein>
    <submittedName>
        <fullName evidence="1">Uncharacterized protein</fullName>
    </submittedName>
</protein>
<organism evidence="1 2">
    <name type="scientific">Dreissena polymorpha</name>
    <name type="common">Zebra mussel</name>
    <name type="synonym">Mytilus polymorpha</name>
    <dbReference type="NCBI Taxonomy" id="45954"/>
    <lineage>
        <taxon>Eukaryota</taxon>
        <taxon>Metazoa</taxon>
        <taxon>Spiralia</taxon>
        <taxon>Lophotrochozoa</taxon>
        <taxon>Mollusca</taxon>
        <taxon>Bivalvia</taxon>
        <taxon>Autobranchia</taxon>
        <taxon>Heteroconchia</taxon>
        <taxon>Euheterodonta</taxon>
        <taxon>Imparidentia</taxon>
        <taxon>Neoheterodontei</taxon>
        <taxon>Myida</taxon>
        <taxon>Dreissenoidea</taxon>
        <taxon>Dreissenidae</taxon>
        <taxon>Dreissena</taxon>
    </lineage>
</organism>
<proteinExistence type="predicted"/>
<reference evidence="1" key="1">
    <citation type="journal article" date="2019" name="bioRxiv">
        <title>The Genome of the Zebra Mussel, Dreissena polymorpha: A Resource for Invasive Species Research.</title>
        <authorList>
            <person name="McCartney M.A."/>
            <person name="Auch B."/>
            <person name="Kono T."/>
            <person name="Mallez S."/>
            <person name="Zhang Y."/>
            <person name="Obille A."/>
            <person name="Becker A."/>
            <person name="Abrahante J.E."/>
            <person name="Garbe J."/>
            <person name="Badalamenti J.P."/>
            <person name="Herman A."/>
            <person name="Mangelson H."/>
            <person name="Liachko I."/>
            <person name="Sullivan S."/>
            <person name="Sone E.D."/>
            <person name="Koren S."/>
            <person name="Silverstein K.A.T."/>
            <person name="Beckman K.B."/>
            <person name="Gohl D.M."/>
        </authorList>
    </citation>
    <scope>NUCLEOTIDE SEQUENCE</scope>
    <source>
        <strain evidence="1">Duluth1</strain>
        <tissue evidence="1">Whole animal</tissue>
    </source>
</reference>
<dbReference type="AlphaFoldDB" id="A0A9D4KQ86"/>
<accession>A0A9D4KQ86</accession>
<evidence type="ECO:0000313" key="2">
    <source>
        <dbReference type="Proteomes" id="UP000828390"/>
    </source>
</evidence>
<comment type="caution">
    <text evidence="1">The sequence shown here is derived from an EMBL/GenBank/DDBJ whole genome shotgun (WGS) entry which is preliminary data.</text>
</comment>
<evidence type="ECO:0000313" key="1">
    <source>
        <dbReference type="EMBL" id="KAH3844042.1"/>
    </source>
</evidence>
<keyword evidence="2" id="KW-1185">Reference proteome</keyword>
<dbReference type="Proteomes" id="UP000828390">
    <property type="component" value="Unassembled WGS sequence"/>
</dbReference>
<gene>
    <name evidence="1" type="ORF">DPMN_086293</name>
</gene>